<dbReference type="AlphaFoldDB" id="A0A4Y3HR28"/>
<dbReference type="GO" id="GO:0043565">
    <property type="term" value="F:sequence-specific DNA binding"/>
    <property type="evidence" value="ECO:0007669"/>
    <property type="project" value="TreeGrafter"/>
</dbReference>
<dbReference type="GO" id="GO:0006351">
    <property type="term" value="P:DNA-templated transcription"/>
    <property type="evidence" value="ECO:0007669"/>
    <property type="project" value="TreeGrafter"/>
</dbReference>
<proteinExistence type="inferred from homology"/>
<evidence type="ECO:0000256" key="4">
    <source>
        <dbReference type="ARBA" id="ARBA00023163"/>
    </source>
</evidence>
<sequence length="316" mass="36330">MKPYPDIPYSHNSLKTFEAVARHLSFTEAADELNVTQSAVSRQVKHLEEGLGIELIVRGHRSIDLTLQGSELFAVLQRNYQSVQTLIQSWHSNQQQRIVIKAALSYATRSLLPKIQQLQERYPEYEIVVIPTIDEDEALKSTDYDLLILNSRLPHQYKNRSDVVFLRDEYMAPVCSQELYSKEANLQSLLTMPRLHPTLDHHDWKTWLASVGHKDNSKIRNTTFFTLDLALSACLSSQGVTVSDLLLILPELEHGYLVCPSTAQIQPSAWQYFCHCPGTSEIVKDIHQWIHRETEKELKTLARLSREFGWNSVKNH</sequence>
<dbReference type="SUPFAM" id="SSF46785">
    <property type="entry name" value="Winged helix' DNA-binding domain"/>
    <property type="match status" value="1"/>
</dbReference>
<gene>
    <name evidence="6" type="ORF">VIN01S_02910</name>
</gene>
<accession>A0A4Y3HR28</accession>
<feature type="domain" description="HTH lysR-type" evidence="5">
    <location>
        <begin position="12"/>
        <end position="66"/>
    </location>
</feature>
<dbReference type="InterPro" id="IPR036390">
    <property type="entry name" value="WH_DNA-bd_sf"/>
</dbReference>
<evidence type="ECO:0000259" key="5">
    <source>
        <dbReference type="PROSITE" id="PS50931"/>
    </source>
</evidence>
<evidence type="ECO:0000313" key="6">
    <source>
        <dbReference type="EMBL" id="GEA49487.1"/>
    </source>
</evidence>
<evidence type="ECO:0000256" key="3">
    <source>
        <dbReference type="ARBA" id="ARBA00023125"/>
    </source>
</evidence>
<dbReference type="Proteomes" id="UP000318717">
    <property type="component" value="Unassembled WGS sequence"/>
</dbReference>
<evidence type="ECO:0000256" key="2">
    <source>
        <dbReference type="ARBA" id="ARBA00023015"/>
    </source>
</evidence>
<dbReference type="InterPro" id="IPR005119">
    <property type="entry name" value="LysR_subst-bd"/>
</dbReference>
<keyword evidence="2" id="KW-0805">Transcription regulation</keyword>
<dbReference type="PROSITE" id="PS50931">
    <property type="entry name" value="HTH_LYSR"/>
    <property type="match status" value="1"/>
</dbReference>
<dbReference type="SUPFAM" id="SSF53850">
    <property type="entry name" value="Periplasmic binding protein-like II"/>
    <property type="match status" value="1"/>
</dbReference>
<comment type="similarity">
    <text evidence="1">Belongs to the LysR transcriptional regulatory family.</text>
</comment>
<dbReference type="PANTHER" id="PTHR30537">
    <property type="entry name" value="HTH-TYPE TRANSCRIPTIONAL REGULATOR"/>
    <property type="match status" value="1"/>
</dbReference>
<dbReference type="InterPro" id="IPR058163">
    <property type="entry name" value="LysR-type_TF_proteobact-type"/>
</dbReference>
<dbReference type="InterPro" id="IPR000847">
    <property type="entry name" value="LysR_HTH_N"/>
</dbReference>
<evidence type="ECO:0000313" key="7">
    <source>
        <dbReference type="Proteomes" id="UP000318717"/>
    </source>
</evidence>
<keyword evidence="3" id="KW-0238">DNA-binding</keyword>
<evidence type="ECO:0000256" key="1">
    <source>
        <dbReference type="ARBA" id="ARBA00009437"/>
    </source>
</evidence>
<dbReference type="RefSeq" id="WP_141343840.1">
    <property type="nucleotide sequence ID" value="NZ_BJLF01000001.1"/>
</dbReference>
<dbReference type="Gene3D" id="1.10.10.10">
    <property type="entry name" value="Winged helix-like DNA-binding domain superfamily/Winged helix DNA-binding domain"/>
    <property type="match status" value="1"/>
</dbReference>
<keyword evidence="7" id="KW-1185">Reference proteome</keyword>
<dbReference type="PANTHER" id="PTHR30537:SF26">
    <property type="entry name" value="GLYCINE CLEAVAGE SYSTEM TRANSCRIPTIONAL ACTIVATOR"/>
    <property type="match status" value="1"/>
</dbReference>
<dbReference type="OrthoDB" id="5526340at2"/>
<dbReference type="PRINTS" id="PR00039">
    <property type="entry name" value="HTHLYSR"/>
</dbReference>
<organism evidence="6 7">
    <name type="scientific">Vibrio inusitatus NBRC 102082</name>
    <dbReference type="NCBI Taxonomy" id="1219070"/>
    <lineage>
        <taxon>Bacteria</taxon>
        <taxon>Pseudomonadati</taxon>
        <taxon>Pseudomonadota</taxon>
        <taxon>Gammaproteobacteria</taxon>
        <taxon>Vibrionales</taxon>
        <taxon>Vibrionaceae</taxon>
        <taxon>Vibrio</taxon>
    </lineage>
</organism>
<name>A0A4Y3HR28_9VIBR</name>
<reference evidence="6 7" key="1">
    <citation type="submission" date="2019-06" db="EMBL/GenBank/DDBJ databases">
        <title>Whole genome shotgun sequence of Vibrio inusitatus NBRC 102082.</title>
        <authorList>
            <person name="Hosoyama A."/>
            <person name="Uohara A."/>
            <person name="Ohji S."/>
            <person name="Ichikawa N."/>
        </authorList>
    </citation>
    <scope>NUCLEOTIDE SEQUENCE [LARGE SCALE GENOMIC DNA]</scope>
    <source>
        <strain evidence="6 7">NBRC 102082</strain>
    </source>
</reference>
<keyword evidence="4" id="KW-0804">Transcription</keyword>
<dbReference type="Pfam" id="PF00126">
    <property type="entry name" value="HTH_1"/>
    <property type="match status" value="1"/>
</dbReference>
<dbReference type="Pfam" id="PF03466">
    <property type="entry name" value="LysR_substrate"/>
    <property type="match status" value="1"/>
</dbReference>
<dbReference type="GO" id="GO:0003700">
    <property type="term" value="F:DNA-binding transcription factor activity"/>
    <property type="evidence" value="ECO:0007669"/>
    <property type="project" value="InterPro"/>
</dbReference>
<comment type="caution">
    <text evidence="6">The sequence shown here is derived from an EMBL/GenBank/DDBJ whole genome shotgun (WGS) entry which is preliminary data.</text>
</comment>
<dbReference type="FunFam" id="1.10.10.10:FF:000001">
    <property type="entry name" value="LysR family transcriptional regulator"/>
    <property type="match status" value="1"/>
</dbReference>
<dbReference type="InterPro" id="IPR036388">
    <property type="entry name" value="WH-like_DNA-bd_sf"/>
</dbReference>
<dbReference type="EMBL" id="BJLF01000001">
    <property type="protein sequence ID" value="GEA49487.1"/>
    <property type="molecule type" value="Genomic_DNA"/>
</dbReference>
<protein>
    <submittedName>
        <fullName evidence="6">LysR family transcriptional regulator</fullName>
    </submittedName>
</protein>
<dbReference type="Gene3D" id="3.40.190.10">
    <property type="entry name" value="Periplasmic binding protein-like II"/>
    <property type="match status" value="2"/>
</dbReference>